<dbReference type="PIRSF" id="PIRSF038881">
    <property type="entry name" value="RNAbp_HP1423"/>
    <property type="match status" value="1"/>
</dbReference>
<evidence type="ECO:0000259" key="6">
    <source>
        <dbReference type="SMART" id="SM00363"/>
    </source>
</evidence>
<keyword evidence="1" id="KW-0820">tRNA-binding</keyword>
<keyword evidence="3 5" id="KW-0694">RNA-binding</keyword>
<proteinExistence type="predicted"/>
<evidence type="ECO:0000256" key="5">
    <source>
        <dbReference type="PROSITE-ProRule" id="PRU00182"/>
    </source>
</evidence>
<evidence type="ECO:0000313" key="7">
    <source>
        <dbReference type="EMBL" id="KAA8709841.1"/>
    </source>
</evidence>
<dbReference type="Pfam" id="PF01479">
    <property type="entry name" value="S4"/>
    <property type="match status" value="1"/>
</dbReference>
<keyword evidence="2" id="KW-0699">rRNA-binding</keyword>
<dbReference type="SMART" id="SM00363">
    <property type="entry name" value="S4"/>
    <property type="match status" value="1"/>
</dbReference>
<evidence type="ECO:0000256" key="1">
    <source>
        <dbReference type="ARBA" id="ARBA00022555"/>
    </source>
</evidence>
<dbReference type="InterPro" id="IPR002942">
    <property type="entry name" value="S4_RNA-bd"/>
</dbReference>
<dbReference type="GO" id="GO:0006412">
    <property type="term" value="P:translation"/>
    <property type="evidence" value="ECO:0007669"/>
    <property type="project" value="UniProtKB-KW"/>
</dbReference>
<comment type="caution">
    <text evidence="7">The sequence shown here is derived from an EMBL/GenBank/DDBJ whole genome shotgun (WGS) entry which is preliminary data.</text>
</comment>
<evidence type="ECO:0000256" key="2">
    <source>
        <dbReference type="ARBA" id="ARBA00022730"/>
    </source>
</evidence>
<name>A0A5M9QNQ7_9HELI</name>
<dbReference type="InterPro" id="IPR025490">
    <property type="entry name" value="RqcP"/>
</dbReference>
<dbReference type="CDD" id="cd00165">
    <property type="entry name" value="S4"/>
    <property type="match status" value="1"/>
</dbReference>
<dbReference type="Gene3D" id="3.10.290.10">
    <property type="entry name" value="RNA-binding S4 domain"/>
    <property type="match status" value="1"/>
</dbReference>
<dbReference type="PROSITE" id="PS50889">
    <property type="entry name" value="S4"/>
    <property type="match status" value="1"/>
</dbReference>
<dbReference type="EMBL" id="VXKE01000012">
    <property type="protein sequence ID" value="KAA8709841.1"/>
    <property type="molecule type" value="Genomic_DNA"/>
</dbReference>
<evidence type="ECO:0000256" key="4">
    <source>
        <dbReference type="ARBA" id="ARBA00022917"/>
    </source>
</evidence>
<dbReference type="GO" id="GO:0000049">
    <property type="term" value="F:tRNA binding"/>
    <property type="evidence" value="ECO:0007669"/>
    <property type="project" value="UniProtKB-KW"/>
</dbReference>
<accession>A0A5M9QNQ7</accession>
<dbReference type="GO" id="GO:0019843">
    <property type="term" value="F:rRNA binding"/>
    <property type="evidence" value="ECO:0007669"/>
    <property type="project" value="UniProtKB-KW"/>
</dbReference>
<dbReference type="AlphaFoldDB" id="A0A5M9QNQ7"/>
<sequence>MRIDSFLNATNIVKKRSIAQDMCANNIVEINGVRVKSSKEVRIGDVITLYFLTYKKSYKILAIPTTRTTPKSLSATFIQEIPTQE</sequence>
<dbReference type="InterPro" id="IPR036986">
    <property type="entry name" value="S4_RNA-bd_sf"/>
</dbReference>
<evidence type="ECO:0000313" key="8">
    <source>
        <dbReference type="Proteomes" id="UP000323707"/>
    </source>
</evidence>
<evidence type="ECO:0000256" key="3">
    <source>
        <dbReference type="ARBA" id="ARBA00022884"/>
    </source>
</evidence>
<dbReference type="RefSeq" id="WP_023929771.1">
    <property type="nucleotide sequence ID" value="NZ_JAERIX010000035.1"/>
</dbReference>
<dbReference type="Proteomes" id="UP000323707">
    <property type="component" value="Unassembled WGS sequence"/>
</dbReference>
<organism evidence="7 8">
    <name type="scientific">Helicobacter canis</name>
    <dbReference type="NCBI Taxonomy" id="29419"/>
    <lineage>
        <taxon>Bacteria</taxon>
        <taxon>Pseudomonadati</taxon>
        <taxon>Campylobacterota</taxon>
        <taxon>Epsilonproteobacteria</taxon>
        <taxon>Campylobacterales</taxon>
        <taxon>Helicobacteraceae</taxon>
        <taxon>Helicobacter</taxon>
    </lineage>
</organism>
<keyword evidence="4" id="KW-0648">Protein biosynthesis</keyword>
<gene>
    <name evidence="7" type="ORF">F4V45_04185</name>
</gene>
<feature type="domain" description="RNA-binding S4" evidence="6">
    <location>
        <begin position="1"/>
        <end position="66"/>
    </location>
</feature>
<protein>
    <submittedName>
        <fullName evidence="7">RNA-binding S4 domain-containing protein</fullName>
    </submittedName>
</protein>
<dbReference type="SUPFAM" id="SSF55174">
    <property type="entry name" value="Alpha-L RNA-binding motif"/>
    <property type="match status" value="1"/>
</dbReference>
<reference evidence="7 8" key="1">
    <citation type="submission" date="2019-09" db="EMBL/GenBank/DDBJ databases">
        <title>Draft genome sequence of various Type strains from the CCUG.</title>
        <authorList>
            <person name="Pineiro-Iglesias B."/>
            <person name="Tunovic T."/>
            <person name="Unosson C."/>
            <person name="Inganas E."/>
            <person name="Ohlen M."/>
            <person name="Cardew S."/>
            <person name="Jensie-Markopoulos S."/>
            <person name="Salva-Serra F."/>
            <person name="Jaen-Luchoro D."/>
            <person name="Karlsson R."/>
            <person name="Svensson-Stadler L."/>
            <person name="Chun J."/>
            <person name="Moore E."/>
        </authorList>
    </citation>
    <scope>NUCLEOTIDE SEQUENCE [LARGE SCALE GENOMIC DNA]</scope>
    <source>
        <strain evidence="7 8">CCUG 32756T</strain>
    </source>
</reference>